<evidence type="ECO:0000313" key="6">
    <source>
        <dbReference type="Proteomes" id="UP000254866"/>
    </source>
</evidence>
<evidence type="ECO:0000256" key="1">
    <source>
        <dbReference type="ARBA" id="ARBA00008853"/>
    </source>
</evidence>
<dbReference type="InterPro" id="IPR013658">
    <property type="entry name" value="SGL"/>
</dbReference>
<comment type="caution">
    <text evidence="5">The sequence shown here is derived from an EMBL/GenBank/DDBJ whole genome shotgun (WGS) entry which is preliminary data.</text>
</comment>
<feature type="binding site" evidence="3">
    <location>
        <position position="22"/>
    </location>
    <ligand>
        <name>a divalent metal cation</name>
        <dbReference type="ChEBI" id="CHEBI:60240"/>
    </ligand>
</feature>
<feature type="active site" description="Proton donor/acceptor" evidence="2">
    <location>
        <position position="214"/>
    </location>
</feature>
<evidence type="ECO:0000256" key="3">
    <source>
        <dbReference type="PIRSR" id="PIRSR605511-2"/>
    </source>
</evidence>
<evidence type="ECO:0000259" key="4">
    <source>
        <dbReference type="Pfam" id="PF08450"/>
    </source>
</evidence>
<dbReference type="InterPro" id="IPR005511">
    <property type="entry name" value="SMP-30"/>
</dbReference>
<dbReference type="STRING" id="2656787.A0A370TCY2"/>
<feature type="binding site" evidence="3">
    <location>
        <position position="114"/>
    </location>
    <ligand>
        <name>substrate</name>
    </ligand>
</feature>
<proteinExistence type="inferred from homology"/>
<keyword evidence="6" id="KW-1185">Reference proteome</keyword>
<feature type="domain" description="SMP-30/Gluconolactonase/LRE-like region" evidence="4">
    <location>
        <begin position="20"/>
        <end position="269"/>
    </location>
</feature>
<dbReference type="EMBL" id="NPIC01000011">
    <property type="protein sequence ID" value="RDL32081.1"/>
    <property type="molecule type" value="Genomic_DNA"/>
</dbReference>
<keyword evidence="3" id="KW-0862">Zinc</keyword>
<dbReference type="PRINTS" id="PR01790">
    <property type="entry name" value="SMP30FAMILY"/>
</dbReference>
<dbReference type="PANTHER" id="PTHR10907">
    <property type="entry name" value="REGUCALCIN"/>
    <property type="match status" value="1"/>
</dbReference>
<organism evidence="5 6">
    <name type="scientific">Venustampulla echinocandica</name>
    <dbReference type="NCBI Taxonomy" id="2656787"/>
    <lineage>
        <taxon>Eukaryota</taxon>
        <taxon>Fungi</taxon>
        <taxon>Dikarya</taxon>
        <taxon>Ascomycota</taxon>
        <taxon>Pezizomycotina</taxon>
        <taxon>Leotiomycetes</taxon>
        <taxon>Helotiales</taxon>
        <taxon>Pleuroascaceae</taxon>
        <taxon>Venustampulla</taxon>
    </lineage>
</organism>
<comment type="cofactor">
    <cofactor evidence="3">
        <name>Zn(2+)</name>
        <dbReference type="ChEBI" id="CHEBI:29105"/>
    </cofactor>
    <text evidence="3">Binds 1 divalent metal cation per subunit.</text>
</comment>
<dbReference type="Pfam" id="PF08450">
    <property type="entry name" value="SGL"/>
    <property type="match status" value="1"/>
</dbReference>
<dbReference type="RefSeq" id="XP_031866013.1">
    <property type="nucleotide sequence ID" value="XM_032018106.1"/>
</dbReference>
<feature type="binding site" evidence="3">
    <location>
        <position position="214"/>
    </location>
    <ligand>
        <name>a divalent metal cation</name>
        <dbReference type="ChEBI" id="CHEBI:60240"/>
    </ligand>
</feature>
<name>A0A370TCY2_9HELO</name>
<reference evidence="5 6" key="1">
    <citation type="journal article" date="2018" name="IMA Fungus">
        <title>IMA Genome-F 9: Draft genome sequence of Annulohypoxylon stygium, Aspergillus mulundensis, Berkeleyomyces basicola (syn. Thielaviopsis basicola), Ceratocystis smalleyi, two Cercospora beticola strains, Coleophoma cylindrospora, Fusarium fracticaudum, Phialophora cf. hyalina, and Morchella septimelata.</title>
        <authorList>
            <person name="Wingfield B.D."/>
            <person name="Bills G.F."/>
            <person name="Dong Y."/>
            <person name="Huang W."/>
            <person name="Nel W.J."/>
            <person name="Swalarsk-Parry B.S."/>
            <person name="Vaghefi N."/>
            <person name="Wilken P.M."/>
            <person name="An Z."/>
            <person name="de Beer Z.W."/>
            <person name="De Vos L."/>
            <person name="Chen L."/>
            <person name="Duong T.A."/>
            <person name="Gao Y."/>
            <person name="Hammerbacher A."/>
            <person name="Kikkert J.R."/>
            <person name="Li Y."/>
            <person name="Li H."/>
            <person name="Li K."/>
            <person name="Li Q."/>
            <person name="Liu X."/>
            <person name="Ma X."/>
            <person name="Naidoo K."/>
            <person name="Pethybridge S.J."/>
            <person name="Sun J."/>
            <person name="Steenkamp E.T."/>
            <person name="van der Nest M.A."/>
            <person name="van Wyk S."/>
            <person name="Wingfield M.J."/>
            <person name="Xiong C."/>
            <person name="Yue Q."/>
            <person name="Zhang X."/>
        </authorList>
    </citation>
    <scope>NUCLEOTIDE SEQUENCE [LARGE SCALE GENOMIC DNA]</scope>
    <source>
        <strain evidence="5 6">BP 5553</strain>
    </source>
</reference>
<evidence type="ECO:0000256" key="2">
    <source>
        <dbReference type="PIRSR" id="PIRSR605511-1"/>
    </source>
</evidence>
<dbReference type="GO" id="GO:0005509">
    <property type="term" value="F:calcium ion binding"/>
    <property type="evidence" value="ECO:0007669"/>
    <property type="project" value="TreeGrafter"/>
</dbReference>
<dbReference type="GO" id="GO:0004341">
    <property type="term" value="F:gluconolactonase activity"/>
    <property type="evidence" value="ECO:0007669"/>
    <property type="project" value="TreeGrafter"/>
</dbReference>
<dbReference type="AlphaFoldDB" id="A0A370TCY2"/>
<comment type="similarity">
    <text evidence="1">Belongs to the SMP-30/CGR1 family.</text>
</comment>
<accession>A0A370TCY2</accession>
<protein>
    <submittedName>
        <fullName evidence="5">SMP-30 region</fullName>
    </submittedName>
</protein>
<dbReference type="PANTHER" id="PTHR10907:SF47">
    <property type="entry name" value="REGUCALCIN"/>
    <property type="match status" value="1"/>
</dbReference>
<keyword evidence="3" id="KW-0479">Metal-binding</keyword>
<dbReference type="GeneID" id="43602332"/>
<feature type="binding site" evidence="3">
    <location>
        <position position="116"/>
    </location>
    <ligand>
        <name>substrate</name>
    </ligand>
</feature>
<evidence type="ECO:0000313" key="5">
    <source>
        <dbReference type="EMBL" id="RDL32081.1"/>
    </source>
</evidence>
<dbReference type="OrthoDB" id="423498at2759"/>
<sequence length="305" mass="34289">MANYKTWTVTEPYLNIHCSLGEGPYYEASRNVLRFVDIIQKRVHTVDLSIGPSSLTTLQLDMPVGVTADIEGVDSNKKILIGAKRGLYLLDRATGSYELLKRYHDTEENDERLRGNDGAVDPQGRFWIGTMNDFWVGPPNPEGCIFRFNNDLSRHTLRTSLVIPNSIGWSPDHKTLYFTDTTAARIIAFDYDDPTGDLSNERVFWQHDGDGGPDGFKVDEEGYIWQALYGGSRVLKISPEGKVVGEVKYPTRAITCPVFIGTELWVTTASENDENEVESMKYGGAIFKVDVGVKGLPEFKFRMEK</sequence>
<dbReference type="Gene3D" id="2.120.10.30">
    <property type="entry name" value="TolB, C-terminal domain"/>
    <property type="match status" value="1"/>
</dbReference>
<dbReference type="InterPro" id="IPR011042">
    <property type="entry name" value="6-blade_b-propeller_TolB-like"/>
</dbReference>
<dbReference type="Proteomes" id="UP000254866">
    <property type="component" value="Unassembled WGS sequence"/>
</dbReference>
<feature type="binding site" evidence="3">
    <location>
        <position position="165"/>
    </location>
    <ligand>
        <name>a divalent metal cation</name>
        <dbReference type="ChEBI" id="CHEBI:60240"/>
    </ligand>
</feature>
<gene>
    <name evidence="5" type="ORF">BP5553_09483</name>
</gene>
<dbReference type="SUPFAM" id="SSF63829">
    <property type="entry name" value="Calcium-dependent phosphotriesterase"/>
    <property type="match status" value="1"/>
</dbReference>